<dbReference type="InterPro" id="IPR031552">
    <property type="entry name" value="ParE-like_toxin"/>
</dbReference>
<organism evidence="1 2">
    <name type="scientific">Psychrobacter arcticus (strain DSM 17307 / VKM B-2377 / 273-4)</name>
    <dbReference type="NCBI Taxonomy" id="259536"/>
    <lineage>
        <taxon>Bacteria</taxon>
        <taxon>Pseudomonadati</taxon>
        <taxon>Pseudomonadota</taxon>
        <taxon>Gammaproteobacteria</taxon>
        <taxon>Moraxellales</taxon>
        <taxon>Moraxellaceae</taxon>
        <taxon>Psychrobacter</taxon>
    </lineage>
</organism>
<dbReference type="Proteomes" id="UP000000546">
    <property type="component" value="Chromosome"/>
</dbReference>
<sequence length="97" mass="10930">MMTQPLSVIQSHSFKKAVKKLHKNQKADLDSAVRAIIDNPDIGAQKAGDLSSVRVYKFKMLKQLTLLAYQIDDGQLVLTLLMVGTHENFYRDVKSIL</sequence>
<dbReference type="InterPro" id="IPR035093">
    <property type="entry name" value="RelE/ParE_toxin_dom_sf"/>
</dbReference>
<evidence type="ECO:0008006" key="3">
    <source>
        <dbReference type="Google" id="ProtNLM"/>
    </source>
</evidence>
<keyword evidence="2" id="KW-1185">Reference proteome</keyword>
<gene>
    <name evidence="1" type="ordered locus">Psyc_1113</name>
</gene>
<name>Q4FSP4_PSYA2</name>
<dbReference type="EMBL" id="CP000082">
    <property type="protein sequence ID" value="AAZ18964.1"/>
    <property type="molecule type" value="Genomic_DNA"/>
</dbReference>
<dbReference type="KEGG" id="par:Psyc_1113"/>
<proteinExistence type="predicted"/>
<dbReference type="Pfam" id="PF15781">
    <property type="entry name" value="ParE-like_toxin"/>
    <property type="match status" value="1"/>
</dbReference>
<dbReference type="AlphaFoldDB" id="Q4FSP4"/>
<evidence type="ECO:0000313" key="2">
    <source>
        <dbReference type="Proteomes" id="UP000000546"/>
    </source>
</evidence>
<reference evidence="1 2" key="1">
    <citation type="journal article" date="2010" name="Appl. Environ. Microbiol.">
        <title>The genome sequence of Psychrobacter arcticus 273-4, a psychroactive Siberian permafrost bacterium, reveals mechanisms for adaptation to low-temperature growth.</title>
        <authorList>
            <person name="Ayala-del-Rio H.L."/>
            <person name="Chain P.S."/>
            <person name="Grzymski J.J."/>
            <person name="Ponder M.A."/>
            <person name="Ivanova N."/>
            <person name="Bergholz P.W."/>
            <person name="Di Bartolo G."/>
            <person name="Hauser L."/>
            <person name="Land M."/>
            <person name="Bakermans C."/>
            <person name="Rodrigues D."/>
            <person name="Klappenbach J."/>
            <person name="Zarka D."/>
            <person name="Larimer F."/>
            <person name="Richardson P."/>
            <person name="Murray A."/>
            <person name="Thomashow M."/>
            <person name="Tiedje J.M."/>
        </authorList>
    </citation>
    <scope>NUCLEOTIDE SEQUENCE [LARGE SCALE GENOMIC DNA]</scope>
    <source>
        <strain evidence="2">DSM 17307 / VKM B-2377 / 273-4</strain>
    </source>
</reference>
<dbReference type="SUPFAM" id="SSF143011">
    <property type="entry name" value="RelE-like"/>
    <property type="match status" value="1"/>
</dbReference>
<protein>
    <recommendedName>
        <fullName evidence="3">Addiction module toxin RelE</fullName>
    </recommendedName>
</protein>
<dbReference type="Gene3D" id="3.30.2310.20">
    <property type="entry name" value="RelE-like"/>
    <property type="match status" value="1"/>
</dbReference>
<accession>Q4FSP4</accession>
<dbReference type="STRING" id="259536.Psyc_1113"/>
<evidence type="ECO:0000313" key="1">
    <source>
        <dbReference type="EMBL" id="AAZ18964.1"/>
    </source>
</evidence>
<dbReference type="eggNOG" id="COG2026">
    <property type="taxonomic scope" value="Bacteria"/>
</dbReference>
<dbReference type="HOGENOM" id="CLU_157820_0_0_6"/>